<evidence type="ECO:0000313" key="1">
    <source>
        <dbReference type="EMBL" id="MFC5194817.1"/>
    </source>
</evidence>
<comment type="caution">
    <text evidence="1">The sequence shown here is derived from an EMBL/GenBank/DDBJ whole genome shotgun (WGS) entry which is preliminary data.</text>
</comment>
<reference evidence="2" key="1">
    <citation type="journal article" date="2019" name="Int. J. Syst. Evol. Microbiol.">
        <title>The Global Catalogue of Microorganisms (GCM) 10K type strain sequencing project: providing services to taxonomists for standard genome sequencing and annotation.</title>
        <authorList>
            <consortium name="The Broad Institute Genomics Platform"/>
            <consortium name="The Broad Institute Genome Sequencing Center for Infectious Disease"/>
            <person name="Wu L."/>
            <person name="Ma J."/>
        </authorList>
    </citation>
    <scope>NUCLEOTIDE SEQUENCE [LARGE SCALE GENOMIC DNA]</scope>
    <source>
        <strain evidence="2">JCM 17978</strain>
    </source>
</reference>
<proteinExistence type="predicted"/>
<dbReference type="Proteomes" id="UP001596162">
    <property type="component" value="Unassembled WGS sequence"/>
</dbReference>
<accession>A0ABW0C3M7</accession>
<organism evidence="1 2">
    <name type="scientific">Bizionia hallyeonensis</name>
    <dbReference type="NCBI Taxonomy" id="1123757"/>
    <lineage>
        <taxon>Bacteria</taxon>
        <taxon>Pseudomonadati</taxon>
        <taxon>Bacteroidota</taxon>
        <taxon>Flavobacteriia</taxon>
        <taxon>Flavobacteriales</taxon>
        <taxon>Flavobacteriaceae</taxon>
        <taxon>Bizionia</taxon>
    </lineage>
</organism>
<gene>
    <name evidence="1" type="ORF">ACFPH8_05700</name>
</gene>
<protein>
    <submittedName>
        <fullName evidence="1">Uncharacterized protein</fullName>
    </submittedName>
</protein>
<dbReference type="RefSeq" id="WP_376859215.1">
    <property type="nucleotide sequence ID" value="NZ_JBHSLA010000002.1"/>
</dbReference>
<dbReference type="EMBL" id="JBHSLA010000002">
    <property type="protein sequence ID" value="MFC5194817.1"/>
    <property type="molecule type" value="Genomic_DNA"/>
</dbReference>
<keyword evidence="2" id="KW-1185">Reference proteome</keyword>
<sequence>MKEIKIHRPIQKSANVAKLTNSDLTNTHSNIFDNFKTKNTNNFDNANRTVLDILKQIPSYAEFFEKSGKNYKNFEVVFPKGILKKIKSGEYLLNKKVGTDEFLAFVKDKKTNNIVKQLRLKEITNSEKLNNLLPSLQNMAVMNSLNQLSSQLELIEKKLSDIHKEFNNDRIGKIQAGYSSYLDAIQMSDDNKREIALLSAHKSLNEGRSQLIESAKQRLSNIEVGFWKSLFKELKAWNYKKTQEENIKEFIKEVFYIQRSSQIILTIYQELNEPQSLIQSLAPFKDFMEHINDDTRVYKINEWETSENNWKQISSSSLKAIQNIPSYNEIENAEIKIEIDK</sequence>
<evidence type="ECO:0000313" key="2">
    <source>
        <dbReference type="Proteomes" id="UP001596162"/>
    </source>
</evidence>
<name>A0ABW0C3M7_9FLAO</name>